<keyword evidence="1" id="KW-0472">Membrane</keyword>
<comment type="caution">
    <text evidence="3">The sequence shown here is derived from an EMBL/GenBank/DDBJ whole genome shotgun (WGS) entry which is preliminary data.</text>
</comment>
<reference evidence="3" key="1">
    <citation type="submission" date="2022-05" db="EMBL/GenBank/DDBJ databases">
        <authorList>
            <person name="Jo J.-H."/>
            <person name="Im W.-T."/>
        </authorList>
    </citation>
    <scope>NUCLEOTIDE SEQUENCE</scope>
    <source>
        <strain evidence="3">RB56-2</strain>
    </source>
</reference>
<keyword evidence="1" id="KW-0812">Transmembrane</keyword>
<evidence type="ECO:0000313" key="3">
    <source>
        <dbReference type="EMBL" id="MCL6740735.1"/>
    </source>
</evidence>
<name>A0ABT0S9C9_9SPHN</name>
<feature type="transmembrane region" description="Helical" evidence="1">
    <location>
        <begin position="154"/>
        <end position="173"/>
    </location>
</feature>
<gene>
    <name evidence="3" type="ORF">LZ518_06260</name>
</gene>
<sequence>MVDVFLSYKREDATRVGNLVAALRETGLDVWWDEDIPPSAPWEATIEQALRAAKAVIVCWSPASVSSENVRSEARVARDDGRLIQVFVESCKPPLFFGERQGVDLSRWRGDGDDPRIARIVECIHEVAGGEPVAASEQPKARSFGLRGLTRRHIFGIVVGILFLLGAGSLIAWRVAIARPPPQIAVLPFEDLSPTHDKAYFAEGVAEEILSTLASEKGIKVLGRSSARQIARDADPKVIRASLGVTHLLEGSARSDGNRLRMNVRLIDTSDGSRLWEEEYHGSLGDVFAVQDQIAAAVVKRLRGTFFESAVKEAPVTSVDAYQSYLAARALMREPKRETLTQAWHIARQIVDSHQDYAPGHALLAATTWLLADDPYSYGTIPVDKARRVAVSHAQQAIRLAPNQADGYAALGLALLPPASFAPLRKAIVLDPSRSSIRNNLGIDLNLLGRNDEAFDQYRLGVEIDPLSSAMVNRYVASLAASGQGEAAFRAIDTYVRRGGDKAQAWRFRGFANSLLGNESEAIAARLRGLALDPQLPYQTEWLAMQFNLLGFDEQEARYRAGLSPYLQLFLADDRGALRARALRDGAKSWSANKFEYAIFSLARARDWPAIAQVYDVRPPDLRDLCVRTPNFAPFIAMALERQGRASESAHILGCVQRNLTQQLASPYRSPDDAPGEPELWQASLFALRSDSRAFSWLSKAVTRGWLGQYYSGSLSDWPQFDKLRGDPRYTEIQRRMDARIAKERARVLAMRGQLPPQT</sequence>
<evidence type="ECO:0000256" key="1">
    <source>
        <dbReference type="SAM" id="Phobius"/>
    </source>
</evidence>
<dbReference type="Gene3D" id="1.25.40.10">
    <property type="entry name" value="Tetratricopeptide repeat domain"/>
    <property type="match status" value="1"/>
</dbReference>
<dbReference type="InterPro" id="IPR011990">
    <property type="entry name" value="TPR-like_helical_dom_sf"/>
</dbReference>
<keyword evidence="1" id="KW-1133">Transmembrane helix</keyword>
<dbReference type="RefSeq" id="WP_249915155.1">
    <property type="nucleotide sequence ID" value="NZ_JAMGBB010000001.1"/>
</dbReference>
<dbReference type="Pfam" id="PF13676">
    <property type="entry name" value="TIR_2"/>
    <property type="match status" value="1"/>
</dbReference>
<organism evidence="3 4">
    <name type="scientific">Sphingomonas brevis</name>
    <dbReference type="NCBI Taxonomy" id="2908206"/>
    <lineage>
        <taxon>Bacteria</taxon>
        <taxon>Pseudomonadati</taxon>
        <taxon>Pseudomonadota</taxon>
        <taxon>Alphaproteobacteria</taxon>
        <taxon>Sphingomonadales</taxon>
        <taxon>Sphingomonadaceae</taxon>
        <taxon>Sphingomonas</taxon>
    </lineage>
</organism>
<dbReference type="SUPFAM" id="SSF52200">
    <property type="entry name" value="Toll/Interleukin receptor TIR domain"/>
    <property type="match status" value="1"/>
</dbReference>
<keyword evidence="4" id="KW-1185">Reference proteome</keyword>
<accession>A0ABT0S9C9</accession>
<proteinExistence type="predicted"/>
<dbReference type="SMART" id="SM00028">
    <property type="entry name" value="TPR"/>
    <property type="match status" value="2"/>
</dbReference>
<dbReference type="InterPro" id="IPR000157">
    <property type="entry name" value="TIR_dom"/>
</dbReference>
<dbReference type="Gene3D" id="3.40.50.10140">
    <property type="entry name" value="Toll/interleukin-1 receptor homology (TIR) domain"/>
    <property type="match status" value="1"/>
</dbReference>
<dbReference type="EMBL" id="JAMGBB010000001">
    <property type="protein sequence ID" value="MCL6740735.1"/>
    <property type="molecule type" value="Genomic_DNA"/>
</dbReference>
<dbReference type="Gene3D" id="3.40.50.10070">
    <property type="entry name" value="TolB, N-terminal domain"/>
    <property type="match status" value="1"/>
</dbReference>
<dbReference type="InterPro" id="IPR035897">
    <property type="entry name" value="Toll_tir_struct_dom_sf"/>
</dbReference>
<feature type="domain" description="TIR" evidence="2">
    <location>
        <begin position="1"/>
        <end position="128"/>
    </location>
</feature>
<dbReference type="Proteomes" id="UP001165383">
    <property type="component" value="Unassembled WGS sequence"/>
</dbReference>
<dbReference type="InterPro" id="IPR019734">
    <property type="entry name" value="TPR_rpt"/>
</dbReference>
<evidence type="ECO:0000259" key="2">
    <source>
        <dbReference type="PROSITE" id="PS50104"/>
    </source>
</evidence>
<evidence type="ECO:0000313" key="4">
    <source>
        <dbReference type="Proteomes" id="UP001165383"/>
    </source>
</evidence>
<protein>
    <submittedName>
        <fullName evidence="3">TIR domain-containing protein</fullName>
    </submittedName>
</protein>
<dbReference type="SUPFAM" id="SSF48452">
    <property type="entry name" value="TPR-like"/>
    <property type="match status" value="1"/>
</dbReference>
<dbReference type="PROSITE" id="PS50104">
    <property type="entry name" value="TIR"/>
    <property type="match status" value="1"/>
</dbReference>